<comment type="caution">
    <text evidence="1">The sequence shown here is derived from an EMBL/GenBank/DDBJ whole genome shotgun (WGS) entry which is preliminary data.</text>
</comment>
<sequence>MSNFGSFPWPWFCTRFWVACERINKHESSTVNFKLVINYPENLSNCNPRLHKRNHDASLGSQFESVIFFESQVVHEAASGVPSVTAMLRCFIPGDYNKDVDTVEFSGHRPFICQSCHFQISKNCETSTLPLTCPQCYNNFTGMTSSQSTRPVHSAQPEDQQFVSSAPDNFTYAIDMPSSPCIDATDGGVMRDVKQTCYPTDESPNMHTEKEGKGALCYEPPCFLSTDIPFLSCDLVQSGGDMQQEFSPLGIRQFMMSSMNYMTPSRLWDSPSRDVRPSTFIRFKTPFGVVLMA</sequence>
<evidence type="ECO:0000313" key="1">
    <source>
        <dbReference type="EMBL" id="KAI5383317.1"/>
    </source>
</evidence>
<organism evidence="1 2">
    <name type="scientific">Pisum sativum</name>
    <name type="common">Garden pea</name>
    <name type="synonym">Lathyrus oleraceus</name>
    <dbReference type="NCBI Taxonomy" id="3888"/>
    <lineage>
        <taxon>Eukaryota</taxon>
        <taxon>Viridiplantae</taxon>
        <taxon>Streptophyta</taxon>
        <taxon>Embryophyta</taxon>
        <taxon>Tracheophyta</taxon>
        <taxon>Spermatophyta</taxon>
        <taxon>Magnoliopsida</taxon>
        <taxon>eudicotyledons</taxon>
        <taxon>Gunneridae</taxon>
        <taxon>Pentapetalae</taxon>
        <taxon>rosids</taxon>
        <taxon>fabids</taxon>
        <taxon>Fabales</taxon>
        <taxon>Fabaceae</taxon>
        <taxon>Papilionoideae</taxon>
        <taxon>50 kb inversion clade</taxon>
        <taxon>NPAAA clade</taxon>
        <taxon>Hologalegina</taxon>
        <taxon>IRL clade</taxon>
        <taxon>Fabeae</taxon>
        <taxon>Lathyrus</taxon>
    </lineage>
</organism>
<dbReference type="AlphaFoldDB" id="A0A9D4ZS43"/>
<dbReference type="EMBL" id="JAMSHJ010000007">
    <property type="protein sequence ID" value="KAI5383317.1"/>
    <property type="molecule type" value="Genomic_DNA"/>
</dbReference>
<gene>
    <name evidence="1" type="ORF">KIW84_070646</name>
</gene>
<reference evidence="1 2" key="1">
    <citation type="journal article" date="2022" name="Nat. Genet.">
        <title>Improved pea reference genome and pan-genome highlight genomic features and evolutionary characteristics.</title>
        <authorList>
            <person name="Yang T."/>
            <person name="Liu R."/>
            <person name="Luo Y."/>
            <person name="Hu S."/>
            <person name="Wang D."/>
            <person name="Wang C."/>
            <person name="Pandey M.K."/>
            <person name="Ge S."/>
            <person name="Xu Q."/>
            <person name="Li N."/>
            <person name="Li G."/>
            <person name="Huang Y."/>
            <person name="Saxena R.K."/>
            <person name="Ji Y."/>
            <person name="Li M."/>
            <person name="Yan X."/>
            <person name="He Y."/>
            <person name="Liu Y."/>
            <person name="Wang X."/>
            <person name="Xiang C."/>
            <person name="Varshney R.K."/>
            <person name="Ding H."/>
            <person name="Gao S."/>
            <person name="Zong X."/>
        </authorList>
    </citation>
    <scope>NUCLEOTIDE SEQUENCE [LARGE SCALE GENOMIC DNA]</scope>
    <source>
        <strain evidence="1 2">cv. Zhongwan 6</strain>
    </source>
</reference>
<proteinExistence type="predicted"/>
<evidence type="ECO:0000313" key="2">
    <source>
        <dbReference type="Proteomes" id="UP001058974"/>
    </source>
</evidence>
<protein>
    <submittedName>
        <fullName evidence="1">Uncharacterized protein</fullName>
    </submittedName>
</protein>
<name>A0A9D4ZS43_PEA</name>
<accession>A0A9D4ZS43</accession>
<dbReference type="Proteomes" id="UP001058974">
    <property type="component" value="Chromosome 7"/>
</dbReference>
<keyword evidence="2" id="KW-1185">Reference proteome</keyword>
<dbReference type="Gramene" id="Psat07G0064600-T1">
    <property type="protein sequence ID" value="KAI5383317.1"/>
    <property type="gene ID" value="KIW84_070646"/>
</dbReference>